<evidence type="ECO:0000256" key="3">
    <source>
        <dbReference type="ARBA" id="ARBA00009409"/>
    </source>
</evidence>
<dbReference type="CDD" id="cd08966">
    <property type="entry name" value="EcFpg-like_N"/>
    <property type="match status" value="1"/>
</dbReference>
<comment type="cofactor">
    <cofactor evidence="2">
        <name>Zn(2+)</name>
        <dbReference type="ChEBI" id="CHEBI:29105"/>
    </cofactor>
</comment>
<protein>
    <submittedName>
        <fullName evidence="19">DNA-formamidopyrimidine glycosylase</fullName>
    </submittedName>
</protein>
<dbReference type="PROSITE" id="PS01242">
    <property type="entry name" value="ZF_FPG_1"/>
    <property type="match status" value="1"/>
</dbReference>
<comment type="catalytic activity">
    <reaction evidence="15">
        <text>2'-deoxyribonucleotide-(2'-deoxyribose 5'-phosphate)-2'-deoxyribonucleotide-DNA = a 3'-end 2'-deoxyribonucleotide-(2,3-dehydro-2,3-deoxyribose 5'-phosphate)-DNA + a 5'-end 5'-phospho-2'-deoxyribonucleoside-DNA + H(+)</text>
        <dbReference type="Rhea" id="RHEA:66592"/>
        <dbReference type="Rhea" id="RHEA-COMP:13180"/>
        <dbReference type="Rhea" id="RHEA-COMP:16897"/>
        <dbReference type="Rhea" id="RHEA-COMP:17067"/>
        <dbReference type="ChEBI" id="CHEBI:15378"/>
        <dbReference type="ChEBI" id="CHEBI:136412"/>
        <dbReference type="ChEBI" id="CHEBI:157695"/>
        <dbReference type="ChEBI" id="CHEBI:167181"/>
        <dbReference type="EC" id="4.2.99.18"/>
    </reaction>
</comment>
<dbReference type="InterPro" id="IPR020629">
    <property type="entry name" value="FPG_Glyclase"/>
</dbReference>
<dbReference type="SUPFAM" id="SSF46946">
    <property type="entry name" value="S13-like H2TH domain"/>
    <property type="match status" value="1"/>
</dbReference>
<dbReference type="SUPFAM" id="SSF57716">
    <property type="entry name" value="Glucocorticoid receptor-like (DNA-binding domain)"/>
    <property type="match status" value="1"/>
</dbReference>
<dbReference type="NCBIfam" id="TIGR00577">
    <property type="entry name" value="fpg"/>
    <property type="match status" value="1"/>
</dbReference>
<dbReference type="Proteomes" id="UP000176755">
    <property type="component" value="Unassembled WGS sequence"/>
</dbReference>
<evidence type="ECO:0000256" key="9">
    <source>
        <dbReference type="ARBA" id="ARBA00022833"/>
    </source>
</evidence>
<evidence type="ECO:0000256" key="12">
    <source>
        <dbReference type="ARBA" id="ARBA00023239"/>
    </source>
</evidence>
<dbReference type="Gene3D" id="3.20.190.10">
    <property type="entry name" value="MutM-like, N-terminal"/>
    <property type="match status" value="2"/>
</dbReference>
<keyword evidence="12" id="KW-0456">Lyase</keyword>
<gene>
    <name evidence="19" type="ORF">A2175_01580</name>
</gene>
<evidence type="ECO:0000256" key="10">
    <source>
        <dbReference type="ARBA" id="ARBA00023125"/>
    </source>
</evidence>
<dbReference type="InterPro" id="IPR010979">
    <property type="entry name" value="Ribosomal_uS13-like_H2TH"/>
</dbReference>
<dbReference type="PANTHER" id="PTHR22993">
    <property type="entry name" value="FORMAMIDOPYRIMIDINE-DNA GLYCOSYLASE"/>
    <property type="match status" value="1"/>
</dbReference>
<sequence>MPELPEVETIRHQLAKKLIGKKLNGQPITKIRRRAKLLIIDFKDGSSLVFHLKLTGQLIFNGKPSSYTRKVFYFDDGARLVFNDARKFGWWKKVKDTKKTESQFGPEALEVDFPTLKDGLKKHPRAEIKRLLMDQKFIAGIGNIYSDEILFAAKVHPFRKINTLNDQEIRQIHQNIKRILKDAIQYHGTTARDYSDAYGNQGNYASRLKVYGQEGKKCPRCGTIIKRIKRGRSSHFCPKCQIL</sequence>
<evidence type="ECO:0000313" key="20">
    <source>
        <dbReference type="Proteomes" id="UP000176755"/>
    </source>
</evidence>
<accession>A0A1G2DZT5</accession>
<dbReference type="FunFam" id="1.10.8.50:FF:000003">
    <property type="entry name" value="Formamidopyrimidine-DNA glycosylase"/>
    <property type="match status" value="1"/>
</dbReference>
<dbReference type="InterPro" id="IPR035937">
    <property type="entry name" value="FPG_N"/>
</dbReference>
<dbReference type="EMBL" id="MHLY01000003">
    <property type="protein sequence ID" value="OGZ18999.1"/>
    <property type="molecule type" value="Genomic_DNA"/>
</dbReference>
<dbReference type="NCBIfam" id="NF002211">
    <property type="entry name" value="PRK01103.1"/>
    <property type="match status" value="1"/>
</dbReference>
<comment type="caution">
    <text evidence="19">The sequence shown here is derived from an EMBL/GenBank/DDBJ whole genome shotgun (WGS) entry which is preliminary data.</text>
</comment>
<evidence type="ECO:0000256" key="15">
    <source>
        <dbReference type="ARBA" id="ARBA00044632"/>
    </source>
</evidence>
<dbReference type="InterPro" id="IPR000214">
    <property type="entry name" value="Znf_DNA_glyclase/AP_lyase"/>
</dbReference>
<name>A0A1G2DZT5_9BACT</name>
<dbReference type="STRING" id="1801663.A2175_01580"/>
<dbReference type="Pfam" id="PF06831">
    <property type="entry name" value="H2TH"/>
    <property type="match status" value="1"/>
</dbReference>
<dbReference type="PROSITE" id="PS51068">
    <property type="entry name" value="FPG_CAT"/>
    <property type="match status" value="1"/>
</dbReference>
<dbReference type="InterPro" id="IPR015887">
    <property type="entry name" value="DNA_glyclase_Znf_dom_DNA_BS"/>
</dbReference>
<dbReference type="SMART" id="SM01232">
    <property type="entry name" value="H2TH"/>
    <property type="match status" value="1"/>
</dbReference>
<organism evidence="19 20">
    <name type="scientific">Candidatus Nealsonbacteria bacterium RBG_13_42_11</name>
    <dbReference type="NCBI Taxonomy" id="1801663"/>
    <lineage>
        <taxon>Bacteria</taxon>
        <taxon>Candidatus Nealsoniibacteriota</taxon>
    </lineage>
</organism>
<dbReference type="GO" id="GO:0006284">
    <property type="term" value="P:base-excision repair"/>
    <property type="evidence" value="ECO:0007669"/>
    <property type="project" value="InterPro"/>
</dbReference>
<dbReference type="AlphaFoldDB" id="A0A1G2DZT5"/>
<evidence type="ECO:0000256" key="5">
    <source>
        <dbReference type="ARBA" id="ARBA00022723"/>
    </source>
</evidence>
<dbReference type="Gene3D" id="1.10.8.50">
    <property type="match status" value="1"/>
</dbReference>
<evidence type="ECO:0000256" key="2">
    <source>
        <dbReference type="ARBA" id="ARBA00001947"/>
    </source>
</evidence>
<evidence type="ECO:0000256" key="4">
    <source>
        <dbReference type="ARBA" id="ARBA00011245"/>
    </source>
</evidence>
<dbReference type="Pfam" id="PF06827">
    <property type="entry name" value="zf-FPG_IleRS"/>
    <property type="match status" value="1"/>
</dbReference>
<keyword evidence="6" id="KW-0227">DNA damage</keyword>
<keyword evidence="10" id="KW-0238">DNA-binding</keyword>
<keyword evidence="7 16" id="KW-0863">Zinc-finger</keyword>
<evidence type="ECO:0000256" key="7">
    <source>
        <dbReference type="ARBA" id="ARBA00022771"/>
    </source>
</evidence>
<keyword evidence="9" id="KW-0862">Zinc</keyword>
<dbReference type="GO" id="GO:0008270">
    <property type="term" value="F:zinc ion binding"/>
    <property type="evidence" value="ECO:0007669"/>
    <property type="project" value="UniProtKB-KW"/>
</dbReference>
<dbReference type="GO" id="GO:0003684">
    <property type="term" value="F:damaged DNA binding"/>
    <property type="evidence" value="ECO:0007669"/>
    <property type="project" value="InterPro"/>
</dbReference>
<dbReference type="InterPro" id="IPR015886">
    <property type="entry name" value="H2TH_FPG"/>
</dbReference>
<dbReference type="InterPro" id="IPR012319">
    <property type="entry name" value="FPG_cat"/>
</dbReference>
<evidence type="ECO:0000256" key="16">
    <source>
        <dbReference type="PROSITE-ProRule" id="PRU00391"/>
    </source>
</evidence>
<dbReference type="GO" id="GO:0034039">
    <property type="term" value="F:8-oxo-7,8-dihydroguanine DNA N-glycosylase activity"/>
    <property type="evidence" value="ECO:0007669"/>
    <property type="project" value="TreeGrafter"/>
</dbReference>
<evidence type="ECO:0000259" key="18">
    <source>
        <dbReference type="PROSITE" id="PS51068"/>
    </source>
</evidence>
<evidence type="ECO:0000256" key="14">
    <source>
        <dbReference type="ARBA" id="ARBA00023295"/>
    </source>
</evidence>
<feature type="domain" description="FPG-type" evidence="17">
    <location>
        <begin position="209"/>
        <end position="242"/>
    </location>
</feature>
<evidence type="ECO:0000313" key="19">
    <source>
        <dbReference type="EMBL" id="OGZ18999.1"/>
    </source>
</evidence>
<dbReference type="SUPFAM" id="SSF81624">
    <property type="entry name" value="N-terminal domain of MutM-like DNA repair proteins"/>
    <property type="match status" value="1"/>
</dbReference>
<keyword evidence="5" id="KW-0479">Metal-binding</keyword>
<feature type="domain" description="Formamidopyrimidine-DNA glycosylase catalytic" evidence="18">
    <location>
        <begin position="2"/>
        <end position="89"/>
    </location>
</feature>
<dbReference type="PROSITE" id="PS51066">
    <property type="entry name" value="ZF_FPG_2"/>
    <property type="match status" value="1"/>
</dbReference>
<keyword evidence="13" id="KW-0511">Multifunctional enzyme</keyword>
<keyword evidence="14" id="KW-0326">Glycosidase</keyword>
<keyword evidence="8" id="KW-0378">Hydrolase</keyword>
<comment type="similarity">
    <text evidence="3">Belongs to the FPG family.</text>
</comment>
<evidence type="ECO:0000256" key="8">
    <source>
        <dbReference type="ARBA" id="ARBA00022801"/>
    </source>
</evidence>
<dbReference type="Pfam" id="PF01149">
    <property type="entry name" value="Fapy_DNA_glyco"/>
    <property type="match status" value="1"/>
</dbReference>
<keyword evidence="11" id="KW-0234">DNA repair</keyword>
<evidence type="ECO:0000256" key="13">
    <source>
        <dbReference type="ARBA" id="ARBA00023268"/>
    </source>
</evidence>
<reference evidence="19 20" key="1">
    <citation type="journal article" date="2016" name="Nat. Commun.">
        <title>Thousands of microbial genomes shed light on interconnected biogeochemical processes in an aquifer system.</title>
        <authorList>
            <person name="Anantharaman K."/>
            <person name="Brown C.T."/>
            <person name="Hug L.A."/>
            <person name="Sharon I."/>
            <person name="Castelle C.J."/>
            <person name="Probst A.J."/>
            <person name="Thomas B.C."/>
            <person name="Singh A."/>
            <person name="Wilkins M.J."/>
            <person name="Karaoz U."/>
            <person name="Brodie E.L."/>
            <person name="Williams K.H."/>
            <person name="Hubbard S.S."/>
            <person name="Banfield J.F."/>
        </authorList>
    </citation>
    <scope>NUCLEOTIDE SEQUENCE [LARGE SCALE GENOMIC DNA]</scope>
</reference>
<evidence type="ECO:0000256" key="1">
    <source>
        <dbReference type="ARBA" id="ARBA00001668"/>
    </source>
</evidence>
<comment type="catalytic activity">
    <reaction evidence="1">
        <text>Hydrolysis of DNA containing ring-opened 7-methylguanine residues, releasing 2,6-diamino-4-hydroxy-5-(N-methyl)formamidopyrimidine.</text>
        <dbReference type="EC" id="3.2.2.23"/>
    </reaction>
</comment>
<proteinExistence type="inferred from homology"/>
<dbReference type="GO" id="GO:0140078">
    <property type="term" value="F:class I DNA-(apurinic or apyrimidinic site) endonuclease activity"/>
    <property type="evidence" value="ECO:0007669"/>
    <property type="project" value="UniProtKB-EC"/>
</dbReference>
<dbReference type="PANTHER" id="PTHR22993:SF9">
    <property type="entry name" value="FORMAMIDOPYRIMIDINE-DNA GLYCOSYLASE"/>
    <property type="match status" value="1"/>
</dbReference>
<dbReference type="SMART" id="SM00898">
    <property type="entry name" value="Fapy_DNA_glyco"/>
    <property type="match status" value="1"/>
</dbReference>
<evidence type="ECO:0000256" key="11">
    <source>
        <dbReference type="ARBA" id="ARBA00023204"/>
    </source>
</evidence>
<evidence type="ECO:0000256" key="6">
    <source>
        <dbReference type="ARBA" id="ARBA00022763"/>
    </source>
</evidence>
<comment type="subunit">
    <text evidence="4">Monomer.</text>
</comment>
<dbReference type="InterPro" id="IPR010663">
    <property type="entry name" value="Znf_FPG/IleRS"/>
</dbReference>
<evidence type="ECO:0000259" key="17">
    <source>
        <dbReference type="PROSITE" id="PS51066"/>
    </source>
</evidence>